<gene>
    <name evidence="1" type="ORF">BV510_04490</name>
    <name evidence="2" type="ORF">CRI78_23400</name>
</gene>
<accession>A0A1Q4HLR1</accession>
<dbReference type="AlphaFoldDB" id="A0A1Q4HLR1"/>
<name>A0A1Q4HLR1_9MYCO</name>
<evidence type="ECO:0000313" key="4">
    <source>
        <dbReference type="Proteomes" id="UP000220340"/>
    </source>
</evidence>
<evidence type="ECO:0000313" key="1">
    <source>
        <dbReference type="EMBL" id="OPE55552.1"/>
    </source>
</evidence>
<dbReference type="InterPro" id="IPR036388">
    <property type="entry name" value="WH-like_DNA-bd_sf"/>
</dbReference>
<reference evidence="2 4" key="2">
    <citation type="submission" date="2017-10" db="EMBL/GenBank/DDBJ databases">
        <title>The new phylogeny of genus Mycobacterium.</title>
        <authorList>
            <person name="Tortoli E."/>
            <person name="Trovato A."/>
            <person name="Cirillo D.M."/>
        </authorList>
    </citation>
    <scope>NUCLEOTIDE SEQUENCE [LARGE SCALE GENOMIC DNA]</scope>
    <source>
        <strain evidence="2 4">IP141170001</strain>
    </source>
</reference>
<sequence length="224" mass="25120">MSTDPSLPRALPEWAVDRLIYGVAEEPLTPQAVWGTMLRIAMCAQARGWSQADFIGEVTSCQRRKIANGKRRWARHKLWEQMLVHNSSEAAAHRALDKAWRCAEENMFSGALRTTDDLRSDAVERAYLWQDRLDTGQDSFTPTESGVMRYVATQTERRRLTRVTCPARDVAEYAGISPMTASRTLKSLSDRGFLVRFSKGRAGLAGNRRAAIYSLAEPDGEDPA</sequence>
<keyword evidence="4" id="KW-1185">Reference proteome</keyword>
<dbReference type="Proteomes" id="UP000191039">
    <property type="component" value="Unassembled WGS sequence"/>
</dbReference>
<comment type="caution">
    <text evidence="1">The sequence shown here is derived from an EMBL/GenBank/DDBJ whole genome shotgun (WGS) entry which is preliminary data.</text>
</comment>
<dbReference type="Proteomes" id="UP000220340">
    <property type="component" value="Unassembled WGS sequence"/>
</dbReference>
<reference evidence="1 3" key="1">
    <citation type="submission" date="2016-09" db="EMBL/GenBank/DDBJ databases">
        <title>genome sequences of unsequenced Mycobacteria.</title>
        <authorList>
            <person name="Greninger A.L."/>
            <person name="Jerome K.R."/>
            <person name="Mcnair B."/>
            <person name="Wallis C."/>
            <person name="Fang F."/>
        </authorList>
    </citation>
    <scope>NUCLEOTIDE SEQUENCE [LARGE SCALE GENOMIC DNA]</scope>
    <source>
        <strain evidence="1 3">BM1</strain>
    </source>
</reference>
<evidence type="ECO:0000313" key="3">
    <source>
        <dbReference type="Proteomes" id="UP000191039"/>
    </source>
</evidence>
<dbReference type="InterPro" id="IPR036390">
    <property type="entry name" value="WH_DNA-bd_sf"/>
</dbReference>
<dbReference type="OrthoDB" id="4732021at2"/>
<dbReference type="Gene3D" id="1.10.10.10">
    <property type="entry name" value="Winged helix-like DNA-binding domain superfamily/Winged helix DNA-binding domain"/>
    <property type="match status" value="1"/>
</dbReference>
<proteinExistence type="predicted"/>
<dbReference type="SUPFAM" id="SSF46785">
    <property type="entry name" value="Winged helix' DNA-binding domain"/>
    <property type="match status" value="1"/>
</dbReference>
<dbReference type="RefSeq" id="WP_073853853.1">
    <property type="nucleotide sequence ID" value="NZ_BAAATC010000018.1"/>
</dbReference>
<dbReference type="EMBL" id="MIJD01000027">
    <property type="protein sequence ID" value="OPE55552.1"/>
    <property type="molecule type" value="Genomic_DNA"/>
</dbReference>
<dbReference type="EMBL" id="PDCR01000037">
    <property type="protein sequence ID" value="PEG52088.1"/>
    <property type="molecule type" value="Genomic_DNA"/>
</dbReference>
<evidence type="ECO:0000313" key="2">
    <source>
        <dbReference type="EMBL" id="PEG52088.1"/>
    </source>
</evidence>
<protein>
    <submittedName>
        <fullName evidence="1">Uncharacterized protein</fullName>
    </submittedName>
</protein>
<organism evidence="1 3">
    <name type="scientific">Mycolicibacterium diernhoferi</name>
    <dbReference type="NCBI Taxonomy" id="1801"/>
    <lineage>
        <taxon>Bacteria</taxon>
        <taxon>Bacillati</taxon>
        <taxon>Actinomycetota</taxon>
        <taxon>Actinomycetes</taxon>
        <taxon>Mycobacteriales</taxon>
        <taxon>Mycobacteriaceae</taxon>
        <taxon>Mycolicibacterium</taxon>
    </lineage>
</organism>